<evidence type="ECO:0000313" key="1">
    <source>
        <dbReference type="EMBL" id="OJJ81343.1"/>
    </source>
</evidence>
<gene>
    <name evidence="1" type="ORF">ASPGLDRAFT_50404</name>
</gene>
<organism evidence="1 2">
    <name type="scientific">Aspergillus glaucus CBS 516.65</name>
    <dbReference type="NCBI Taxonomy" id="1160497"/>
    <lineage>
        <taxon>Eukaryota</taxon>
        <taxon>Fungi</taxon>
        <taxon>Dikarya</taxon>
        <taxon>Ascomycota</taxon>
        <taxon>Pezizomycotina</taxon>
        <taxon>Eurotiomycetes</taxon>
        <taxon>Eurotiomycetidae</taxon>
        <taxon>Eurotiales</taxon>
        <taxon>Aspergillaceae</taxon>
        <taxon>Aspergillus</taxon>
        <taxon>Aspergillus subgen. Aspergillus</taxon>
    </lineage>
</organism>
<dbReference type="VEuPathDB" id="FungiDB:ASPGLDRAFT_50404"/>
<dbReference type="AlphaFoldDB" id="A0A1L9VBS2"/>
<dbReference type="OrthoDB" id="4514451at2759"/>
<name>A0A1L9VBS2_ASPGL</name>
<accession>A0A1L9VBS2</accession>
<dbReference type="GeneID" id="34463562"/>
<evidence type="ECO:0000313" key="2">
    <source>
        <dbReference type="Proteomes" id="UP000184300"/>
    </source>
</evidence>
<dbReference type="RefSeq" id="XP_022398041.1">
    <property type="nucleotide sequence ID" value="XM_022547301.1"/>
</dbReference>
<reference evidence="2" key="1">
    <citation type="journal article" date="2017" name="Genome Biol.">
        <title>Comparative genomics reveals high biological diversity and specific adaptations in the industrially and medically important fungal genus Aspergillus.</title>
        <authorList>
            <person name="de Vries R.P."/>
            <person name="Riley R."/>
            <person name="Wiebenga A."/>
            <person name="Aguilar-Osorio G."/>
            <person name="Amillis S."/>
            <person name="Uchima C.A."/>
            <person name="Anderluh G."/>
            <person name="Asadollahi M."/>
            <person name="Askin M."/>
            <person name="Barry K."/>
            <person name="Battaglia E."/>
            <person name="Bayram O."/>
            <person name="Benocci T."/>
            <person name="Braus-Stromeyer S.A."/>
            <person name="Caldana C."/>
            <person name="Canovas D."/>
            <person name="Cerqueira G.C."/>
            <person name="Chen F."/>
            <person name="Chen W."/>
            <person name="Choi C."/>
            <person name="Clum A."/>
            <person name="Dos Santos R.A."/>
            <person name="Damasio A.R."/>
            <person name="Diallinas G."/>
            <person name="Emri T."/>
            <person name="Fekete E."/>
            <person name="Flipphi M."/>
            <person name="Freyberg S."/>
            <person name="Gallo A."/>
            <person name="Gournas C."/>
            <person name="Habgood R."/>
            <person name="Hainaut M."/>
            <person name="Harispe M.L."/>
            <person name="Henrissat B."/>
            <person name="Hilden K.S."/>
            <person name="Hope R."/>
            <person name="Hossain A."/>
            <person name="Karabika E."/>
            <person name="Karaffa L."/>
            <person name="Karanyi Z."/>
            <person name="Krasevec N."/>
            <person name="Kuo A."/>
            <person name="Kusch H."/>
            <person name="LaButti K."/>
            <person name="Lagendijk E.L."/>
            <person name="Lapidus A."/>
            <person name="Levasseur A."/>
            <person name="Lindquist E."/>
            <person name="Lipzen A."/>
            <person name="Logrieco A.F."/>
            <person name="MacCabe A."/>
            <person name="Maekelae M.R."/>
            <person name="Malavazi I."/>
            <person name="Melin P."/>
            <person name="Meyer V."/>
            <person name="Mielnichuk N."/>
            <person name="Miskei M."/>
            <person name="Molnar A.P."/>
            <person name="Mule G."/>
            <person name="Ngan C.Y."/>
            <person name="Orejas M."/>
            <person name="Orosz E."/>
            <person name="Ouedraogo J.P."/>
            <person name="Overkamp K.M."/>
            <person name="Park H.-S."/>
            <person name="Perrone G."/>
            <person name="Piumi F."/>
            <person name="Punt P.J."/>
            <person name="Ram A.F."/>
            <person name="Ramon A."/>
            <person name="Rauscher S."/>
            <person name="Record E."/>
            <person name="Riano-Pachon D.M."/>
            <person name="Robert V."/>
            <person name="Roehrig J."/>
            <person name="Ruller R."/>
            <person name="Salamov A."/>
            <person name="Salih N.S."/>
            <person name="Samson R.A."/>
            <person name="Sandor E."/>
            <person name="Sanguinetti M."/>
            <person name="Schuetze T."/>
            <person name="Sepcic K."/>
            <person name="Shelest E."/>
            <person name="Sherlock G."/>
            <person name="Sophianopoulou V."/>
            <person name="Squina F.M."/>
            <person name="Sun H."/>
            <person name="Susca A."/>
            <person name="Todd R.B."/>
            <person name="Tsang A."/>
            <person name="Unkles S.E."/>
            <person name="van de Wiele N."/>
            <person name="van Rossen-Uffink D."/>
            <person name="Oliveira J.V."/>
            <person name="Vesth T.C."/>
            <person name="Visser J."/>
            <person name="Yu J.-H."/>
            <person name="Zhou M."/>
            <person name="Andersen M.R."/>
            <person name="Archer D.B."/>
            <person name="Baker S.E."/>
            <person name="Benoit I."/>
            <person name="Brakhage A.A."/>
            <person name="Braus G.H."/>
            <person name="Fischer R."/>
            <person name="Frisvad J.C."/>
            <person name="Goldman G.H."/>
            <person name="Houbraken J."/>
            <person name="Oakley B."/>
            <person name="Pocsi I."/>
            <person name="Scazzocchio C."/>
            <person name="Seiboth B."/>
            <person name="vanKuyk P.A."/>
            <person name="Wortman J."/>
            <person name="Dyer P.S."/>
            <person name="Grigoriev I.V."/>
        </authorList>
    </citation>
    <scope>NUCLEOTIDE SEQUENCE [LARGE SCALE GENOMIC DNA]</scope>
    <source>
        <strain evidence="2">CBS 516.65</strain>
    </source>
</reference>
<dbReference type="EMBL" id="KV878906">
    <property type="protein sequence ID" value="OJJ81343.1"/>
    <property type="molecule type" value="Genomic_DNA"/>
</dbReference>
<sequence length="81" mass="8908">MVNTARRKLADKKKVSKGWEVLQEMLMGGRMEAGKDIVSTMGFINSRKHDGRGEPKLATLCDCSESVLIDDVGQNSNKSPI</sequence>
<keyword evidence="2" id="KW-1185">Reference proteome</keyword>
<dbReference type="Proteomes" id="UP000184300">
    <property type="component" value="Unassembled WGS sequence"/>
</dbReference>
<proteinExistence type="predicted"/>
<protein>
    <submittedName>
        <fullName evidence="1">Uncharacterized protein</fullName>
    </submittedName>
</protein>